<dbReference type="Proteomes" id="UP000095284">
    <property type="component" value="Unplaced"/>
</dbReference>
<organism evidence="2 3">
    <name type="scientific">Bursaphelenchus xylophilus</name>
    <name type="common">Pinewood nematode worm</name>
    <name type="synonym">Aphelenchoides xylophilus</name>
    <dbReference type="NCBI Taxonomy" id="6326"/>
    <lineage>
        <taxon>Eukaryota</taxon>
        <taxon>Metazoa</taxon>
        <taxon>Ecdysozoa</taxon>
        <taxon>Nematoda</taxon>
        <taxon>Chromadorea</taxon>
        <taxon>Rhabditida</taxon>
        <taxon>Tylenchina</taxon>
        <taxon>Tylenchomorpha</taxon>
        <taxon>Aphelenchoidea</taxon>
        <taxon>Aphelenchoididae</taxon>
        <taxon>Bursaphelenchus</taxon>
    </lineage>
</organism>
<feature type="signal peptide" evidence="1">
    <location>
        <begin position="1"/>
        <end position="16"/>
    </location>
</feature>
<dbReference type="InterPro" id="IPR051595">
    <property type="entry name" value="GH25_Enzymes"/>
</dbReference>
<evidence type="ECO:0000313" key="2">
    <source>
        <dbReference type="Proteomes" id="UP000095284"/>
    </source>
</evidence>
<evidence type="ECO:0000313" key="3">
    <source>
        <dbReference type="WBParaSite" id="BXY_0522400.1"/>
    </source>
</evidence>
<dbReference type="GO" id="GO:0045087">
    <property type="term" value="P:innate immune response"/>
    <property type="evidence" value="ECO:0007669"/>
    <property type="project" value="TreeGrafter"/>
</dbReference>
<dbReference type="PANTHER" id="PTHR23208">
    <property type="entry name" value="LYSOZYME PROTEIN"/>
    <property type="match status" value="1"/>
</dbReference>
<accession>A0A1I7RWW1</accession>
<feature type="chain" id="PRO_5009305045" evidence="1">
    <location>
        <begin position="17"/>
        <end position="194"/>
    </location>
</feature>
<dbReference type="InterPro" id="IPR017853">
    <property type="entry name" value="GH"/>
</dbReference>
<dbReference type="GO" id="GO:0007165">
    <property type="term" value="P:signal transduction"/>
    <property type="evidence" value="ECO:0007669"/>
    <property type="project" value="TreeGrafter"/>
</dbReference>
<keyword evidence="1" id="KW-0732">Signal</keyword>
<proteinExistence type="predicted"/>
<dbReference type="AlphaFoldDB" id="A0A1I7RWW1"/>
<sequence length="194" mass="21318">MSKILILTGLIAVATAIESDGRFGAAPAAFGFDSTDALTPEIAGCLKNSGYSAAFFRIFSDGHGDMRGVENAVKASEAGIKLEFFVTPRAVRGDAKRQLDLLADFANQQKIGLKRVWLQVTSPHNWQRIWGHNVEFINDFITAGKVSQKSVLLCHVTKKSLFTFGRNLGKGLFRSYQSVGKIMSTLSDRKSHRH</sequence>
<reference evidence="3" key="1">
    <citation type="submission" date="2016-11" db="UniProtKB">
        <authorList>
            <consortium name="WormBaseParasite"/>
        </authorList>
    </citation>
    <scope>IDENTIFICATION</scope>
</reference>
<dbReference type="PANTHER" id="PTHR23208:SF36">
    <property type="entry name" value="LYSOZYME-RELATED"/>
    <property type="match status" value="1"/>
</dbReference>
<dbReference type="WBParaSite" id="BXY_0522400.1">
    <property type="protein sequence ID" value="BXY_0522400.1"/>
    <property type="gene ID" value="BXY_0522400"/>
</dbReference>
<evidence type="ECO:0000256" key="1">
    <source>
        <dbReference type="SAM" id="SignalP"/>
    </source>
</evidence>
<name>A0A1I7RWW1_BURXY</name>
<dbReference type="SUPFAM" id="SSF51445">
    <property type="entry name" value="(Trans)glycosidases"/>
    <property type="match status" value="1"/>
</dbReference>
<protein>
    <submittedName>
        <fullName evidence="3">Endo-1,4-beta-xylanase</fullName>
    </submittedName>
</protein>